<feature type="compositionally biased region" description="Polar residues" evidence="1">
    <location>
        <begin position="30"/>
        <end position="48"/>
    </location>
</feature>
<evidence type="ECO:0000313" key="3">
    <source>
        <dbReference type="Proteomes" id="UP000664521"/>
    </source>
</evidence>
<dbReference type="AlphaFoldDB" id="A0A8H3IRG6"/>
<keyword evidence="3" id="KW-1185">Reference proteome</keyword>
<proteinExistence type="predicted"/>
<dbReference type="Proteomes" id="UP000664521">
    <property type="component" value="Unassembled WGS sequence"/>
</dbReference>
<sequence>MAAQLSEIGTHSLPITTTQTSSPSHHQIQLQEPSTPSLGQRPRASTYQLREESAIVEEPETALEPRPLARATSESSRPASLRSIRSKSGFKISRKPVPGFLGRHSGITQGELHQSFSFSVEFPRSSSLGRHSIVVQQEEPDVNLFIGTSANEPKASRKVPAYTPLRIRQEYLVTMSSDNVTVVGSEAASLAGTTIAPAIRRAATMPPVPNKTGMVYPATAGSLGQQICGAGQHEQSKGMTGNYGRGSTLAQYMLISYIN</sequence>
<comment type="caution">
    <text evidence="2">The sequence shown here is derived from an EMBL/GenBank/DDBJ whole genome shotgun (WGS) entry which is preliminary data.</text>
</comment>
<evidence type="ECO:0000256" key="1">
    <source>
        <dbReference type="SAM" id="MobiDB-lite"/>
    </source>
</evidence>
<evidence type="ECO:0000313" key="2">
    <source>
        <dbReference type="EMBL" id="CAF9928808.1"/>
    </source>
</evidence>
<dbReference type="EMBL" id="CAJPDS010000049">
    <property type="protein sequence ID" value="CAF9928808.1"/>
    <property type="molecule type" value="Genomic_DNA"/>
</dbReference>
<reference evidence="2" key="1">
    <citation type="submission" date="2021-03" db="EMBL/GenBank/DDBJ databases">
        <authorList>
            <person name="Tagirdzhanova G."/>
        </authorList>
    </citation>
    <scope>NUCLEOTIDE SEQUENCE</scope>
</reference>
<feature type="region of interest" description="Disordered" evidence="1">
    <location>
        <begin position="1"/>
        <end position="88"/>
    </location>
</feature>
<accession>A0A8H3IRG6</accession>
<organism evidence="2 3">
    <name type="scientific">Heterodermia speciosa</name>
    <dbReference type="NCBI Taxonomy" id="116794"/>
    <lineage>
        <taxon>Eukaryota</taxon>
        <taxon>Fungi</taxon>
        <taxon>Dikarya</taxon>
        <taxon>Ascomycota</taxon>
        <taxon>Pezizomycotina</taxon>
        <taxon>Lecanoromycetes</taxon>
        <taxon>OSLEUM clade</taxon>
        <taxon>Lecanoromycetidae</taxon>
        <taxon>Caliciales</taxon>
        <taxon>Physciaceae</taxon>
        <taxon>Heterodermia</taxon>
    </lineage>
</organism>
<protein>
    <submittedName>
        <fullName evidence="2">Uncharacterized protein</fullName>
    </submittedName>
</protein>
<name>A0A8H3IRG6_9LECA</name>
<gene>
    <name evidence="2" type="ORF">HETSPECPRED_006937</name>
</gene>
<feature type="compositionally biased region" description="Low complexity" evidence="1">
    <location>
        <begin position="14"/>
        <end position="29"/>
    </location>
</feature>